<sequence>MTRFRRRGQYEFARPAMRGVGTVLAGGGLVALAAVYAVALWRMPDWMHQHDPKDRHSARLLVVSAGGAVVVAVSLLYTARSYRLSHRGQVTDRFTKALERLSSGDIDARLGGIHALAHVAADSRPHHDDVVEVLEAFLRRRAPKARRDDGPALAPRPRMPERPDSDVQAALTALGRRPRRPERRNLDLSDLHLARARLADLDLRNVYLRGADLRGANLGRIFLASAILREANLRGASLDGGNLVGASLVDADLRDASLERTNLEGAILRNASLRRAWLWSAILRGASLRGVDLGEAGLSYADLRGTRLEGLNLEGADLRGANLRRATLRGVDLRGANLTGASLEGADLRDVTGWSEREIRAAAKVDERTRF</sequence>
<gene>
    <name evidence="3" type="ORF">F8566_41595</name>
</gene>
<dbReference type="SUPFAM" id="SSF141571">
    <property type="entry name" value="Pentapeptide repeat-like"/>
    <property type="match status" value="1"/>
</dbReference>
<evidence type="ECO:0000313" key="4">
    <source>
        <dbReference type="Proteomes" id="UP000468735"/>
    </source>
</evidence>
<keyword evidence="4" id="KW-1185">Reference proteome</keyword>
<keyword evidence="2" id="KW-0472">Membrane</keyword>
<dbReference type="Gene3D" id="2.160.20.80">
    <property type="entry name" value="E3 ubiquitin-protein ligase SopA"/>
    <property type="match status" value="1"/>
</dbReference>
<dbReference type="InterPro" id="IPR051082">
    <property type="entry name" value="Pentapeptide-BTB/POZ_domain"/>
</dbReference>
<dbReference type="EMBL" id="WBMT01000025">
    <property type="protein sequence ID" value="KAB2341627.1"/>
    <property type="molecule type" value="Genomic_DNA"/>
</dbReference>
<evidence type="ECO:0000256" key="1">
    <source>
        <dbReference type="SAM" id="MobiDB-lite"/>
    </source>
</evidence>
<dbReference type="Proteomes" id="UP000468735">
    <property type="component" value="Unassembled WGS sequence"/>
</dbReference>
<evidence type="ECO:0000313" key="3">
    <source>
        <dbReference type="EMBL" id="KAB2341627.1"/>
    </source>
</evidence>
<feature type="transmembrane region" description="Helical" evidence="2">
    <location>
        <begin position="20"/>
        <end position="41"/>
    </location>
</feature>
<feature type="region of interest" description="Disordered" evidence="1">
    <location>
        <begin position="145"/>
        <end position="166"/>
    </location>
</feature>
<dbReference type="AlphaFoldDB" id="A0A6H9YDG1"/>
<keyword evidence="2" id="KW-0812">Transmembrane</keyword>
<dbReference type="OrthoDB" id="4563217at2"/>
<organism evidence="3 4">
    <name type="scientific">Actinomadura rudentiformis</name>
    <dbReference type="NCBI Taxonomy" id="359158"/>
    <lineage>
        <taxon>Bacteria</taxon>
        <taxon>Bacillati</taxon>
        <taxon>Actinomycetota</taxon>
        <taxon>Actinomycetes</taxon>
        <taxon>Streptosporangiales</taxon>
        <taxon>Thermomonosporaceae</taxon>
        <taxon>Actinomadura</taxon>
    </lineage>
</organism>
<name>A0A6H9YDG1_9ACTN</name>
<accession>A0A6H9YDG1</accession>
<proteinExistence type="predicted"/>
<evidence type="ECO:0000256" key="2">
    <source>
        <dbReference type="SAM" id="Phobius"/>
    </source>
</evidence>
<feature type="transmembrane region" description="Helical" evidence="2">
    <location>
        <begin position="61"/>
        <end position="79"/>
    </location>
</feature>
<comment type="caution">
    <text evidence="3">The sequence shown here is derived from an EMBL/GenBank/DDBJ whole genome shotgun (WGS) entry which is preliminary data.</text>
</comment>
<dbReference type="Pfam" id="PF00805">
    <property type="entry name" value="Pentapeptide"/>
    <property type="match status" value="3"/>
</dbReference>
<keyword evidence="2" id="KW-1133">Transmembrane helix</keyword>
<dbReference type="InterPro" id="IPR001646">
    <property type="entry name" value="5peptide_repeat"/>
</dbReference>
<protein>
    <submittedName>
        <fullName evidence="3">Pentapeptide repeat-containing protein</fullName>
    </submittedName>
</protein>
<dbReference type="PANTHER" id="PTHR14136:SF17">
    <property type="entry name" value="BTB_POZ DOMAIN-CONTAINING PROTEIN KCTD9"/>
    <property type="match status" value="1"/>
</dbReference>
<dbReference type="PANTHER" id="PTHR14136">
    <property type="entry name" value="BTB_POZ DOMAIN-CONTAINING PROTEIN KCTD9"/>
    <property type="match status" value="1"/>
</dbReference>
<reference evidence="3 4" key="1">
    <citation type="submission" date="2019-09" db="EMBL/GenBank/DDBJ databases">
        <title>Actinomadura physcomitrii sp. nov., a novel actinomycete isolated from moss [Physcomitrium sphaericum (Ludw) Fuernr].</title>
        <authorList>
            <person name="Zhuang X."/>
            <person name="Liu C."/>
        </authorList>
    </citation>
    <scope>NUCLEOTIDE SEQUENCE [LARGE SCALE GENOMIC DNA]</scope>
    <source>
        <strain evidence="3 4">HMC1</strain>
    </source>
</reference>